<keyword evidence="8" id="KW-1185">Reference proteome</keyword>
<evidence type="ECO:0000259" key="6">
    <source>
        <dbReference type="Pfam" id="PF07638"/>
    </source>
</evidence>
<dbReference type="Proteomes" id="UP000218831">
    <property type="component" value="Unassembled WGS sequence"/>
</dbReference>
<dbReference type="AlphaFoldDB" id="A0A2A2GFV5"/>
<comment type="caution">
    <text evidence="7">The sequence shown here is derived from an EMBL/GenBank/DDBJ whole genome shotgun (WGS) entry which is preliminary data.</text>
</comment>
<dbReference type="SUPFAM" id="SSF88946">
    <property type="entry name" value="Sigma2 domain of RNA polymerase sigma factors"/>
    <property type="match status" value="1"/>
</dbReference>
<keyword evidence="2" id="KW-0805">Transcription regulation</keyword>
<feature type="domain" description="RNA polymerase sigma-70 ECF-like HTH" evidence="6">
    <location>
        <begin position="18"/>
        <end position="199"/>
    </location>
</feature>
<evidence type="ECO:0000256" key="2">
    <source>
        <dbReference type="ARBA" id="ARBA00023015"/>
    </source>
</evidence>
<protein>
    <submittedName>
        <fullName evidence="7">RNA polymerase subunit sigma-70</fullName>
    </submittedName>
</protein>
<dbReference type="SUPFAM" id="SSF88659">
    <property type="entry name" value="Sigma3 and sigma4 domains of RNA polymerase sigma factors"/>
    <property type="match status" value="1"/>
</dbReference>
<dbReference type="Gene3D" id="1.10.10.10">
    <property type="entry name" value="Winged helix-like DNA-binding domain superfamily/Winged helix DNA-binding domain"/>
    <property type="match status" value="1"/>
</dbReference>
<dbReference type="InterPro" id="IPR013325">
    <property type="entry name" value="RNA_pol_sigma_r2"/>
</dbReference>
<dbReference type="OrthoDB" id="128473at2"/>
<dbReference type="EMBL" id="NSKE01000001">
    <property type="protein sequence ID" value="PAU95652.1"/>
    <property type="molecule type" value="Genomic_DNA"/>
</dbReference>
<dbReference type="Pfam" id="PF07638">
    <property type="entry name" value="Sigma70_ECF"/>
    <property type="match status" value="1"/>
</dbReference>
<keyword evidence="4" id="KW-0804">Transcription</keyword>
<sequence length="205" mass="23911">MPLGTINKYTTDKMGTGSKVTQLLVRLREGEEGVFDKIYPLIYQKLHQMAHSHMVRQSPDHTLSKTELVHEAYLKMIDQTQIEFNDKSHFLAIASRCMRQILIDHARKKHAQKRGGQDKDLTYIDGILNAQKQKAEEFINIDEALKELETLNERLVRVVEMRFFGEMTIAETASALDISESTVKRDWMKARGWLYKKLKQRFEVE</sequence>
<dbReference type="NCBIfam" id="TIGR02937">
    <property type="entry name" value="sigma70-ECF"/>
    <property type="match status" value="1"/>
</dbReference>
<evidence type="ECO:0000313" key="8">
    <source>
        <dbReference type="Proteomes" id="UP000218831"/>
    </source>
</evidence>
<dbReference type="InterPro" id="IPR053812">
    <property type="entry name" value="HTH_Sigma70_ECF-like"/>
</dbReference>
<keyword evidence="3" id="KW-0731">Sigma factor</keyword>
<gene>
    <name evidence="7" type="ORF">CK503_00890</name>
</gene>
<dbReference type="InterPro" id="IPR036388">
    <property type="entry name" value="WH-like_DNA-bd_sf"/>
</dbReference>
<proteinExistence type="inferred from homology"/>
<evidence type="ECO:0000313" key="7">
    <source>
        <dbReference type="EMBL" id="PAU95652.1"/>
    </source>
</evidence>
<dbReference type="InterPro" id="IPR011517">
    <property type="entry name" value="RNA_pol_sigma70_ECF-like"/>
</dbReference>
<organism evidence="7 8">
    <name type="scientific">Fodinibius salipaludis</name>
    <dbReference type="NCBI Taxonomy" id="2032627"/>
    <lineage>
        <taxon>Bacteria</taxon>
        <taxon>Pseudomonadati</taxon>
        <taxon>Balneolota</taxon>
        <taxon>Balneolia</taxon>
        <taxon>Balneolales</taxon>
        <taxon>Balneolaceae</taxon>
        <taxon>Fodinibius</taxon>
    </lineage>
</organism>
<reference evidence="7 8" key="1">
    <citation type="submission" date="2017-08" db="EMBL/GenBank/DDBJ databases">
        <title>Aliifodinibius alkalisoli sp. nov., isolated from saline alkaline soil.</title>
        <authorList>
            <person name="Liu D."/>
            <person name="Zhang G."/>
        </authorList>
    </citation>
    <scope>NUCLEOTIDE SEQUENCE [LARGE SCALE GENOMIC DNA]</scope>
    <source>
        <strain evidence="7 8">WN023</strain>
    </source>
</reference>
<comment type="similarity">
    <text evidence="1">Belongs to the sigma-70 factor family. ECF subfamily.</text>
</comment>
<dbReference type="InterPro" id="IPR014284">
    <property type="entry name" value="RNA_pol_sigma-70_dom"/>
</dbReference>
<evidence type="ECO:0000256" key="1">
    <source>
        <dbReference type="ARBA" id="ARBA00010641"/>
    </source>
</evidence>
<evidence type="ECO:0000256" key="5">
    <source>
        <dbReference type="SAM" id="Coils"/>
    </source>
</evidence>
<dbReference type="InterPro" id="IPR039425">
    <property type="entry name" value="RNA_pol_sigma-70-like"/>
</dbReference>
<name>A0A2A2GFV5_9BACT</name>
<dbReference type="PANTHER" id="PTHR43133:SF39">
    <property type="entry name" value="SIMILAR TO RNA POLYMERASE SIGMA-E FACTOR"/>
    <property type="match status" value="1"/>
</dbReference>
<dbReference type="RefSeq" id="WP_095604897.1">
    <property type="nucleotide sequence ID" value="NZ_NSKE01000001.1"/>
</dbReference>
<dbReference type="NCBIfam" id="TIGR02999">
    <property type="entry name" value="Sig-70_X6"/>
    <property type="match status" value="1"/>
</dbReference>
<dbReference type="GO" id="GO:0016987">
    <property type="term" value="F:sigma factor activity"/>
    <property type="evidence" value="ECO:0007669"/>
    <property type="project" value="UniProtKB-KW"/>
</dbReference>
<evidence type="ECO:0000256" key="3">
    <source>
        <dbReference type="ARBA" id="ARBA00023082"/>
    </source>
</evidence>
<dbReference type="Gene3D" id="1.10.1740.10">
    <property type="match status" value="1"/>
</dbReference>
<keyword evidence="5" id="KW-0175">Coiled coil</keyword>
<dbReference type="CDD" id="cd06171">
    <property type="entry name" value="Sigma70_r4"/>
    <property type="match status" value="1"/>
</dbReference>
<dbReference type="GO" id="GO:0006352">
    <property type="term" value="P:DNA-templated transcription initiation"/>
    <property type="evidence" value="ECO:0007669"/>
    <property type="project" value="InterPro"/>
</dbReference>
<feature type="coiled-coil region" evidence="5">
    <location>
        <begin position="134"/>
        <end position="161"/>
    </location>
</feature>
<evidence type="ECO:0000256" key="4">
    <source>
        <dbReference type="ARBA" id="ARBA00023163"/>
    </source>
</evidence>
<dbReference type="InterPro" id="IPR013324">
    <property type="entry name" value="RNA_pol_sigma_r3/r4-like"/>
</dbReference>
<accession>A0A2A2GFV5</accession>
<dbReference type="PANTHER" id="PTHR43133">
    <property type="entry name" value="RNA POLYMERASE ECF-TYPE SIGMA FACTO"/>
    <property type="match status" value="1"/>
</dbReference>